<organism evidence="9 10">
    <name type="scientific">Rhodanobacter lycopersici</name>
    <dbReference type="NCBI Taxonomy" id="3162487"/>
    <lineage>
        <taxon>Bacteria</taxon>
        <taxon>Pseudomonadati</taxon>
        <taxon>Pseudomonadota</taxon>
        <taxon>Gammaproteobacteria</taxon>
        <taxon>Lysobacterales</taxon>
        <taxon>Rhodanobacteraceae</taxon>
        <taxon>Rhodanobacter</taxon>
    </lineage>
</organism>
<feature type="transmembrane region" description="Helical" evidence="6">
    <location>
        <begin position="312"/>
        <end position="334"/>
    </location>
</feature>
<dbReference type="PANTHER" id="PTHR30572:SF18">
    <property type="entry name" value="ABC-TYPE MACROLIDE FAMILY EXPORT SYSTEM PERMEASE COMPONENT 2"/>
    <property type="match status" value="1"/>
</dbReference>
<keyword evidence="3 6" id="KW-0812">Transmembrane</keyword>
<evidence type="ECO:0000256" key="6">
    <source>
        <dbReference type="SAM" id="Phobius"/>
    </source>
</evidence>
<keyword evidence="4 6" id="KW-1133">Transmembrane helix</keyword>
<comment type="caution">
    <text evidence="9">The sequence shown here is derived from an EMBL/GenBank/DDBJ whole genome shotgun (WGS) entry which is preliminary data.</text>
</comment>
<dbReference type="InterPro" id="IPR003838">
    <property type="entry name" value="ABC3_permease_C"/>
</dbReference>
<dbReference type="InterPro" id="IPR025857">
    <property type="entry name" value="MacB_PCD"/>
</dbReference>
<dbReference type="PANTHER" id="PTHR30572">
    <property type="entry name" value="MEMBRANE COMPONENT OF TRANSPORTER-RELATED"/>
    <property type="match status" value="1"/>
</dbReference>
<evidence type="ECO:0000256" key="3">
    <source>
        <dbReference type="ARBA" id="ARBA00022692"/>
    </source>
</evidence>
<protein>
    <submittedName>
        <fullName evidence="9">ABC transporter permease</fullName>
    </submittedName>
</protein>
<dbReference type="Pfam" id="PF12704">
    <property type="entry name" value="MacB_PCD"/>
    <property type="match status" value="1"/>
</dbReference>
<dbReference type="Pfam" id="PF02687">
    <property type="entry name" value="FtsX"/>
    <property type="match status" value="1"/>
</dbReference>
<dbReference type="Proteomes" id="UP001556220">
    <property type="component" value="Unassembled WGS sequence"/>
</dbReference>
<evidence type="ECO:0000313" key="9">
    <source>
        <dbReference type="EMBL" id="MEW9571212.1"/>
    </source>
</evidence>
<name>A0ABV3QBP4_9GAMM</name>
<keyword evidence="10" id="KW-1185">Reference proteome</keyword>
<sequence>MFGYYLDLALRSLKRNKMLTALMVLAIALGIGASMTMITVLHVMTADPIPGRSGQLFYPQVDPRPMDSDNTTPDPPDQLTWIDAMNLLHAGNGVHQAAMTGGRVTVVPPQGASHAFFVPARSTTADFFTMFDVPFVDGGGWTANDDERRSHVAVISRDLADKLYGTPHAVGRTLQLGKYDFRIVGVIDPWNPSPHFYDLGMGNYTSEPEQVFLSLQTGLDLKLSGANSMSCWGKFPIDGDLRKASSCVWMDFWVQLDTPQQVVAYREFLVNYSEQQKALGRFVRPPNTRLRDVMAWLDYNHVVPGSVQLQTLLALGFLLVCLVNTVAMLLVKFLRRGGELSVRRAMGASKRSVFAQLLVEAALVGVAGGALGLLLAIFGLWIVRQQPVPYAALAHMDGAMLGATFVLAVCATLLAALFPAWRACRIVPARLLKTQ</sequence>
<evidence type="ECO:0000256" key="4">
    <source>
        <dbReference type="ARBA" id="ARBA00022989"/>
    </source>
</evidence>
<gene>
    <name evidence="9" type="ORF">ABQJ54_05565</name>
</gene>
<proteinExistence type="predicted"/>
<dbReference type="EMBL" id="JBFOHK010000001">
    <property type="protein sequence ID" value="MEW9571212.1"/>
    <property type="molecule type" value="Genomic_DNA"/>
</dbReference>
<feature type="transmembrane region" description="Helical" evidence="6">
    <location>
        <begin position="21"/>
        <end position="44"/>
    </location>
</feature>
<evidence type="ECO:0000256" key="1">
    <source>
        <dbReference type="ARBA" id="ARBA00004651"/>
    </source>
</evidence>
<evidence type="ECO:0000259" key="8">
    <source>
        <dbReference type="Pfam" id="PF12704"/>
    </source>
</evidence>
<reference evidence="9 10" key="1">
    <citation type="submission" date="2024-06" db="EMBL/GenBank/DDBJ databases">
        <authorList>
            <person name="Woo H."/>
        </authorList>
    </citation>
    <scope>NUCLEOTIDE SEQUENCE [LARGE SCALE GENOMIC DNA]</scope>
    <source>
        <strain evidence="9 10">Si-c</strain>
    </source>
</reference>
<feature type="domain" description="ABC3 transporter permease C-terminal" evidence="7">
    <location>
        <begin position="313"/>
        <end position="427"/>
    </location>
</feature>
<evidence type="ECO:0000313" key="10">
    <source>
        <dbReference type="Proteomes" id="UP001556220"/>
    </source>
</evidence>
<feature type="transmembrane region" description="Helical" evidence="6">
    <location>
        <begin position="401"/>
        <end position="421"/>
    </location>
</feature>
<evidence type="ECO:0000256" key="2">
    <source>
        <dbReference type="ARBA" id="ARBA00022475"/>
    </source>
</evidence>
<dbReference type="InterPro" id="IPR050250">
    <property type="entry name" value="Macrolide_Exporter_MacB"/>
</dbReference>
<dbReference type="RefSeq" id="WP_367853272.1">
    <property type="nucleotide sequence ID" value="NZ_JBFOHK010000001.1"/>
</dbReference>
<feature type="transmembrane region" description="Helical" evidence="6">
    <location>
        <begin position="354"/>
        <end position="381"/>
    </location>
</feature>
<feature type="domain" description="MacB-like periplasmic core" evidence="8">
    <location>
        <begin position="20"/>
        <end position="218"/>
    </location>
</feature>
<keyword evidence="5 6" id="KW-0472">Membrane</keyword>
<accession>A0ABV3QBP4</accession>
<evidence type="ECO:0000256" key="5">
    <source>
        <dbReference type="ARBA" id="ARBA00023136"/>
    </source>
</evidence>
<evidence type="ECO:0000259" key="7">
    <source>
        <dbReference type="Pfam" id="PF02687"/>
    </source>
</evidence>
<keyword evidence="2" id="KW-1003">Cell membrane</keyword>
<comment type="subcellular location">
    <subcellularLocation>
        <location evidence="1">Cell membrane</location>
        <topology evidence="1">Multi-pass membrane protein</topology>
    </subcellularLocation>
</comment>